<dbReference type="InterPro" id="IPR000326">
    <property type="entry name" value="PAP2/HPO"/>
</dbReference>
<keyword evidence="2" id="KW-0472">Membrane</keyword>
<dbReference type="CDD" id="cd01610">
    <property type="entry name" value="PAP2_like"/>
    <property type="match status" value="1"/>
</dbReference>
<comment type="caution">
    <text evidence="4">The sequence shown here is derived from an EMBL/GenBank/DDBJ whole genome shotgun (WGS) entry which is preliminary data.</text>
</comment>
<evidence type="ECO:0000313" key="4">
    <source>
        <dbReference type="EMBL" id="MDR7306274.1"/>
    </source>
</evidence>
<evidence type="ECO:0000256" key="2">
    <source>
        <dbReference type="SAM" id="Phobius"/>
    </source>
</evidence>
<name>A0ABU1ZL49_9BURK</name>
<dbReference type="Gene3D" id="1.20.144.10">
    <property type="entry name" value="Phosphatidic acid phosphatase type 2/haloperoxidase"/>
    <property type="match status" value="1"/>
</dbReference>
<feature type="transmembrane region" description="Helical" evidence="2">
    <location>
        <begin position="12"/>
        <end position="36"/>
    </location>
</feature>
<evidence type="ECO:0000256" key="1">
    <source>
        <dbReference type="SAM" id="MobiDB-lite"/>
    </source>
</evidence>
<feature type="domain" description="Phosphatidic acid phosphatase type 2/haloperoxidase" evidence="3">
    <location>
        <begin position="44"/>
        <end position="150"/>
    </location>
</feature>
<dbReference type="Proteomes" id="UP001268089">
    <property type="component" value="Unassembled WGS sequence"/>
</dbReference>
<dbReference type="EMBL" id="JAVDXO010000002">
    <property type="protein sequence ID" value="MDR7306274.1"/>
    <property type="molecule type" value="Genomic_DNA"/>
</dbReference>
<dbReference type="SMART" id="SM00014">
    <property type="entry name" value="acidPPc"/>
    <property type="match status" value="1"/>
</dbReference>
<keyword evidence="2" id="KW-0812">Transmembrane</keyword>
<evidence type="ECO:0000259" key="3">
    <source>
        <dbReference type="SMART" id="SM00014"/>
    </source>
</evidence>
<dbReference type="SUPFAM" id="SSF48317">
    <property type="entry name" value="Acid phosphatase/Vanadium-dependent haloperoxidase"/>
    <property type="match status" value="1"/>
</dbReference>
<feature type="compositionally biased region" description="Polar residues" evidence="1">
    <location>
        <begin position="216"/>
        <end position="225"/>
    </location>
</feature>
<gene>
    <name evidence="4" type="ORF">J2X15_001552</name>
</gene>
<keyword evidence="2" id="KW-1133">Transmembrane helix</keyword>
<proteinExistence type="predicted"/>
<reference evidence="4 5" key="1">
    <citation type="submission" date="2023-07" db="EMBL/GenBank/DDBJ databases">
        <title>Sorghum-associated microbial communities from plants grown in Nebraska, USA.</title>
        <authorList>
            <person name="Schachtman D."/>
        </authorList>
    </citation>
    <scope>NUCLEOTIDE SEQUENCE [LARGE SCALE GENOMIC DNA]</scope>
    <source>
        <strain evidence="4 5">BE308</strain>
    </source>
</reference>
<dbReference type="Pfam" id="PF01569">
    <property type="entry name" value="PAP2"/>
    <property type="match status" value="1"/>
</dbReference>
<evidence type="ECO:0000313" key="5">
    <source>
        <dbReference type="Proteomes" id="UP001268089"/>
    </source>
</evidence>
<sequence>MPDAHLPPAHAWWILTHLGASSLLLPALVLVLGGLWESGARDAAKRYLLRLVIAVGITVVSKCLFFGWGIGIAALDFTGVSGHTLLATSILPVLLRGIPWPALQARGGGVALGWLLALVVGVSRLAVHAHSLSEVVAGWILGAAVSWPTVRQLAPLALSHWASKLAPLVLLLALNTSTATYLPTHDIEVRLALLVSGQGKPFSRHQLHAGPKPAAPTSSISPIHP</sequence>
<keyword evidence="5" id="KW-1185">Reference proteome</keyword>
<feature type="region of interest" description="Disordered" evidence="1">
    <location>
        <begin position="203"/>
        <end position="225"/>
    </location>
</feature>
<protein>
    <submittedName>
        <fullName evidence="4">Membrane-associated phospholipid phosphatase</fullName>
    </submittedName>
</protein>
<accession>A0ABU1ZL49</accession>
<dbReference type="RefSeq" id="WP_310341094.1">
    <property type="nucleotide sequence ID" value="NZ_JAVDXO010000002.1"/>
</dbReference>
<organism evidence="4 5">
    <name type="scientific">Rhodoferax saidenbachensis</name>
    <dbReference type="NCBI Taxonomy" id="1484693"/>
    <lineage>
        <taxon>Bacteria</taxon>
        <taxon>Pseudomonadati</taxon>
        <taxon>Pseudomonadota</taxon>
        <taxon>Betaproteobacteria</taxon>
        <taxon>Burkholderiales</taxon>
        <taxon>Comamonadaceae</taxon>
        <taxon>Rhodoferax</taxon>
    </lineage>
</organism>
<feature type="transmembrane region" description="Helical" evidence="2">
    <location>
        <begin position="48"/>
        <end position="71"/>
    </location>
</feature>
<dbReference type="InterPro" id="IPR036938">
    <property type="entry name" value="PAP2/HPO_sf"/>
</dbReference>